<accession>A0AA38M9V3</accession>
<protein>
    <submittedName>
        <fullName evidence="1">Uncharacterized protein</fullName>
    </submittedName>
</protein>
<evidence type="ECO:0000313" key="1">
    <source>
        <dbReference type="EMBL" id="KAJ3648504.1"/>
    </source>
</evidence>
<organism evidence="1 2">
    <name type="scientific">Zophobas morio</name>
    <dbReference type="NCBI Taxonomy" id="2755281"/>
    <lineage>
        <taxon>Eukaryota</taxon>
        <taxon>Metazoa</taxon>
        <taxon>Ecdysozoa</taxon>
        <taxon>Arthropoda</taxon>
        <taxon>Hexapoda</taxon>
        <taxon>Insecta</taxon>
        <taxon>Pterygota</taxon>
        <taxon>Neoptera</taxon>
        <taxon>Endopterygota</taxon>
        <taxon>Coleoptera</taxon>
        <taxon>Polyphaga</taxon>
        <taxon>Cucujiformia</taxon>
        <taxon>Tenebrionidae</taxon>
        <taxon>Zophobas</taxon>
    </lineage>
</organism>
<keyword evidence="2" id="KW-1185">Reference proteome</keyword>
<sequence length="105" mass="11649">MVQTGWRAQRDFLRAVKTARNASPSGAGKPLNCKCLARSQGREKGEGLSVPTCLRCPLGRQTCNLRTGSKPWAGLEEVIKARVKVIFRRSHKSFHDLTSLIETVQ</sequence>
<gene>
    <name evidence="1" type="ORF">Zmor_020302</name>
</gene>
<reference evidence="1" key="1">
    <citation type="journal article" date="2023" name="G3 (Bethesda)">
        <title>Whole genome assemblies of Zophobas morio and Tenebrio molitor.</title>
        <authorList>
            <person name="Kaur S."/>
            <person name="Stinson S.A."/>
            <person name="diCenzo G.C."/>
        </authorList>
    </citation>
    <scope>NUCLEOTIDE SEQUENCE</scope>
    <source>
        <strain evidence="1">QUZm001</strain>
    </source>
</reference>
<comment type="caution">
    <text evidence="1">The sequence shown here is derived from an EMBL/GenBank/DDBJ whole genome shotgun (WGS) entry which is preliminary data.</text>
</comment>
<dbReference type="AlphaFoldDB" id="A0AA38M9V3"/>
<proteinExistence type="predicted"/>
<evidence type="ECO:0000313" key="2">
    <source>
        <dbReference type="Proteomes" id="UP001168821"/>
    </source>
</evidence>
<name>A0AA38M9V3_9CUCU</name>
<dbReference type="EMBL" id="JALNTZ010000006">
    <property type="protein sequence ID" value="KAJ3648504.1"/>
    <property type="molecule type" value="Genomic_DNA"/>
</dbReference>
<dbReference type="Proteomes" id="UP001168821">
    <property type="component" value="Unassembled WGS sequence"/>
</dbReference>